<dbReference type="GO" id="GO:0020037">
    <property type="term" value="F:heme binding"/>
    <property type="evidence" value="ECO:0007669"/>
    <property type="project" value="InterPro"/>
</dbReference>
<evidence type="ECO:0000313" key="1">
    <source>
        <dbReference type="EMBL" id="SVB56524.1"/>
    </source>
</evidence>
<name>A0A382F2D6_9ZZZZ</name>
<organism evidence="1">
    <name type="scientific">marine metagenome</name>
    <dbReference type="NCBI Taxonomy" id="408172"/>
    <lineage>
        <taxon>unclassified sequences</taxon>
        <taxon>metagenomes</taxon>
        <taxon>ecological metagenomes</taxon>
    </lineage>
</organism>
<sequence>VESHKCPVTTSFMDHKIQSEPWEFIADLHERCPVHQVSETGVWLIVDHEASKEALLSPEIFSSQVRAASGHQAGMHRLHQEILSEEGWSHVMTLQRTDPP</sequence>
<dbReference type="GO" id="GO:0004497">
    <property type="term" value="F:monooxygenase activity"/>
    <property type="evidence" value="ECO:0007669"/>
    <property type="project" value="InterPro"/>
</dbReference>
<dbReference type="InterPro" id="IPR036396">
    <property type="entry name" value="Cyt_P450_sf"/>
</dbReference>
<accession>A0A382F2D6</accession>
<proteinExistence type="predicted"/>
<dbReference type="GO" id="GO:0016705">
    <property type="term" value="F:oxidoreductase activity, acting on paired donors, with incorporation or reduction of molecular oxygen"/>
    <property type="evidence" value="ECO:0007669"/>
    <property type="project" value="InterPro"/>
</dbReference>
<reference evidence="1" key="1">
    <citation type="submission" date="2018-05" db="EMBL/GenBank/DDBJ databases">
        <authorList>
            <person name="Lanie J.A."/>
            <person name="Ng W.-L."/>
            <person name="Kazmierczak K.M."/>
            <person name="Andrzejewski T.M."/>
            <person name="Davidsen T.M."/>
            <person name="Wayne K.J."/>
            <person name="Tettelin H."/>
            <person name="Glass J.I."/>
            <person name="Rusch D."/>
            <person name="Podicherti R."/>
            <person name="Tsui H.-C.T."/>
            <person name="Winkler M.E."/>
        </authorList>
    </citation>
    <scope>NUCLEOTIDE SEQUENCE</scope>
</reference>
<dbReference type="Gene3D" id="1.10.630.10">
    <property type="entry name" value="Cytochrome P450"/>
    <property type="match status" value="1"/>
</dbReference>
<dbReference type="AlphaFoldDB" id="A0A382F2D6"/>
<gene>
    <name evidence="1" type="ORF">METZ01_LOCUS209378</name>
</gene>
<dbReference type="EMBL" id="UINC01047354">
    <property type="protein sequence ID" value="SVB56524.1"/>
    <property type="molecule type" value="Genomic_DNA"/>
</dbReference>
<protein>
    <submittedName>
        <fullName evidence="1">Uncharacterized protein</fullName>
    </submittedName>
</protein>
<dbReference type="SUPFAM" id="SSF48264">
    <property type="entry name" value="Cytochrome P450"/>
    <property type="match status" value="1"/>
</dbReference>
<feature type="non-terminal residue" evidence="1">
    <location>
        <position position="1"/>
    </location>
</feature>
<dbReference type="GO" id="GO:0005506">
    <property type="term" value="F:iron ion binding"/>
    <property type="evidence" value="ECO:0007669"/>
    <property type="project" value="InterPro"/>
</dbReference>
<feature type="non-terminal residue" evidence="1">
    <location>
        <position position="100"/>
    </location>
</feature>